<dbReference type="PROSITE" id="PS51257">
    <property type="entry name" value="PROKAR_LIPOPROTEIN"/>
    <property type="match status" value="1"/>
</dbReference>
<name>A0A9D7XT87_9BACT</name>
<protein>
    <submittedName>
        <fullName evidence="1">SusD/RagB family nutrient-binding outer membrane lipoprotein</fullName>
    </submittedName>
</protein>
<gene>
    <name evidence="1" type="ORF">IPP15_08660</name>
</gene>
<evidence type="ECO:0000313" key="1">
    <source>
        <dbReference type="EMBL" id="MBK9982482.1"/>
    </source>
</evidence>
<dbReference type="EMBL" id="JADKGY010000006">
    <property type="protein sequence ID" value="MBK9982482.1"/>
    <property type="molecule type" value="Genomic_DNA"/>
</dbReference>
<organism evidence="1 2">
    <name type="scientific">Candidatus Opimibacter skivensis</name>
    <dbReference type="NCBI Taxonomy" id="2982028"/>
    <lineage>
        <taxon>Bacteria</taxon>
        <taxon>Pseudomonadati</taxon>
        <taxon>Bacteroidota</taxon>
        <taxon>Saprospiria</taxon>
        <taxon>Saprospirales</taxon>
        <taxon>Saprospiraceae</taxon>
        <taxon>Candidatus Opimibacter</taxon>
    </lineage>
</organism>
<proteinExistence type="predicted"/>
<comment type="caution">
    <text evidence="1">The sequence shown here is derived from an EMBL/GenBank/DDBJ whole genome shotgun (WGS) entry which is preliminary data.</text>
</comment>
<keyword evidence="1" id="KW-0449">Lipoprotein</keyword>
<dbReference type="Proteomes" id="UP000808337">
    <property type="component" value="Unassembled WGS sequence"/>
</dbReference>
<evidence type="ECO:0000313" key="2">
    <source>
        <dbReference type="Proteomes" id="UP000808337"/>
    </source>
</evidence>
<reference evidence="1 2" key="1">
    <citation type="submission" date="2020-10" db="EMBL/GenBank/DDBJ databases">
        <title>Connecting structure to function with the recovery of over 1000 high-quality activated sludge metagenome-assembled genomes encoding full-length rRNA genes using long-read sequencing.</title>
        <authorList>
            <person name="Singleton C.M."/>
            <person name="Petriglieri F."/>
            <person name="Kristensen J.M."/>
            <person name="Kirkegaard R.H."/>
            <person name="Michaelsen T.Y."/>
            <person name="Andersen M.H."/>
            <person name="Karst S.M."/>
            <person name="Dueholm M.S."/>
            <person name="Nielsen P.H."/>
            <person name="Albertsen M."/>
        </authorList>
    </citation>
    <scope>NUCLEOTIDE SEQUENCE [LARGE SCALE GENOMIC DNA]</scope>
    <source>
        <strain evidence="1">Ribe_18-Q3-R11-54_MAXAC.273</strain>
    </source>
</reference>
<dbReference type="AlphaFoldDB" id="A0A9D7XT87"/>
<sequence>MKNKFLLLGLILAFVACNDLTDLNIDKKNPFAVPGETLFTSAQKNLVDQMVSTNVNFNIFRLIVQQWTETTYTDEANYDFATRAIPFQHWDELYRRTLANFKESAKIIATDEAVADEQIKAKNNRLAIIEVMEVYTYSVLVESFGNIPYSEALNIDILTPKYDDGLTVYKDLIARLNTAIGTLDGGFGSFNASADNIYGGDTQKWIAFANSLKLRMGMTIADVASEAALAKSTVESAAANAIGSNADNAAVHYLSSTPNTNPLYVDLVASGRQDFIGANTFVDKLNALNDPRRQFFFQHNNVDIDTTPAVEEYLGGTYGENSIFSQFSNVSYGTDPGNFALLEPTYPGTIMSAAEVHFLLAEAAARGYNVSGTAEEHYNEGITSSIEEWGGSQADADAYLANPDVAYATAAGTWQEKIGTQAWIALYNRGFEAWGTWRRLDYPELTAPPEARSGVPTRLPYPIQEQTLNGDQYHLAATAIGGDEADVKLFFDVH</sequence>
<dbReference type="InterPro" id="IPR011990">
    <property type="entry name" value="TPR-like_helical_dom_sf"/>
</dbReference>
<dbReference type="InterPro" id="IPR041662">
    <property type="entry name" value="SusD-like_2"/>
</dbReference>
<dbReference type="Gene3D" id="1.25.40.390">
    <property type="match status" value="1"/>
</dbReference>
<accession>A0A9D7XT87</accession>
<dbReference type="Pfam" id="PF12771">
    <property type="entry name" value="SusD-like_2"/>
    <property type="match status" value="1"/>
</dbReference>
<dbReference type="SUPFAM" id="SSF48452">
    <property type="entry name" value="TPR-like"/>
    <property type="match status" value="1"/>
</dbReference>